<sequence>MITQTVLRVGLLPVVLGFTAFAAGCPGGDDQASPGTNGDGASGGSSAVEWGSCPDDFISECATVALPLDPSKPDGETLPVFVSRHLAPGGAAKAQVWLLQGGPGDSGNMFTGFIEQLWERVMPDVDWYVLEHRGVGLSSRFECPVQEDPSSEDGAEISASEWPACIQALKAQWGDDLAHFTTSADADDLARLIDRTREHGKKVILYGASYGTARALRFLQKYPEAVDAVILDSIVSPGAQYLSLYDTQFDPVIKDMSAICAADPVCGAKLGPDPWAKLDALFGKLTKGHCSELGTDVALFASIAPAFAQMRSLRTHLFPLAYRIDRCEAGDVQVVGQYMQALRGSSSQADGGEPRDSDVLGRHVALSELWEEPAPTSAELQARCDAQRACPGAALEIGQLYDAWPRYPHDQFWNEWPRSSVPILAMNGQLDPQTPIGLAELSADRLTAPHQTFVAVPWSPHVVTFESPVKTADAAPCGTQMMAKFIADPEAPVDTACLDDLVPVTWDEDPAVVEVLFGTKDMWENTASPAPAPRNVAPVDWAAVARLARERSLRVER</sequence>
<evidence type="ECO:0000313" key="7">
    <source>
        <dbReference type="EMBL" id="AUX40644.1"/>
    </source>
</evidence>
<feature type="domain" description="AB hydrolase-1" evidence="5">
    <location>
        <begin position="98"/>
        <end position="241"/>
    </location>
</feature>
<feature type="chain" id="PRO_5014998646" description="AB hydrolase-1 domain-containing protein" evidence="4">
    <location>
        <begin position="23"/>
        <end position="557"/>
    </location>
</feature>
<dbReference type="PANTHER" id="PTHR43248:SF29">
    <property type="entry name" value="TRIPEPTIDYL AMINOPEPTIDASE"/>
    <property type="match status" value="1"/>
</dbReference>
<dbReference type="Proteomes" id="UP000238348">
    <property type="component" value="Chromosome"/>
</dbReference>
<dbReference type="InterPro" id="IPR000073">
    <property type="entry name" value="AB_hydrolase_1"/>
</dbReference>
<feature type="signal peptide" evidence="4">
    <location>
        <begin position="1"/>
        <end position="22"/>
    </location>
</feature>
<dbReference type="RefSeq" id="WP_234023542.1">
    <property type="nucleotide sequence ID" value="NZ_CP012673.1"/>
</dbReference>
<evidence type="ECO:0000256" key="4">
    <source>
        <dbReference type="SAM" id="SignalP"/>
    </source>
</evidence>
<keyword evidence="2 4" id="KW-0732">Signal</keyword>
<keyword evidence="3" id="KW-0378">Hydrolase</keyword>
<evidence type="ECO:0008006" key="9">
    <source>
        <dbReference type="Google" id="ProtNLM"/>
    </source>
</evidence>
<evidence type="ECO:0000256" key="3">
    <source>
        <dbReference type="ARBA" id="ARBA00022801"/>
    </source>
</evidence>
<protein>
    <recommendedName>
        <fullName evidence="9">AB hydrolase-1 domain-containing protein</fullName>
    </recommendedName>
</protein>
<evidence type="ECO:0000256" key="2">
    <source>
        <dbReference type="ARBA" id="ARBA00022729"/>
    </source>
</evidence>
<dbReference type="InterPro" id="IPR051601">
    <property type="entry name" value="Serine_prot/Carboxylest_S33"/>
</dbReference>
<proteinExistence type="inferred from homology"/>
<gene>
    <name evidence="7" type="ORF">SOCE26_020450</name>
</gene>
<dbReference type="PANTHER" id="PTHR43248">
    <property type="entry name" value="2-SUCCINYL-6-HYDROXY-2,4-CYCLOHEXADIENE-1-CARBOXYLATE SYNTHASE"/>
    <property type="match status" value="1"/>
</dbReference>
<dbReference type="AlphaFoldDB" id="A0A2L0EMW3"/>
<dbReference type="Pfam" id="PF00561">
    <property type="entry name" value="Abhydrolase_1"/>
    <property type="match status" value="1"/>
</dbReference>
<organism evidence="7 8">
    <name type="scientific">Sorangium cellulosum</name>
    <name type="common">Polyangium cellulosum</name>
    <dbReference type="NCBI Taxonomy" id="56"/>
    <lineage>
        <taxon>Bacteria</taxon>
        <taxon>Pseudomonadati</taxon>
        <taxon>Myxococcota</taxon>
        <taxon>Polyangia</taxon>
        <taxon>Polyangiales</taxon>
        <taxon>Polyangiaceae</taxon>
        <taxon>Sorangium</taxon>
    </lineage>
</organism>
<reference evidence="7 8" key="1">
    <citation type="submission" date="2015-09" db="EMBL/GenBank/DDBJ databases">
        <title>Sorangium comparison.</title>
        <authorList>
            <person name="Zaburannyi N."/>
            <person name="Bunk B."/>
            <person name="Overmann J."/>
            <person name="Mueller R."/>
        </authorList>
    </citation>
    <scope>NUCLEOTIDE SEQUENCE [LARGE SCALE GENOMIC DNA]</scope>
    <source>
        <strain evidence="7 8">So ce26</strain>
    </source>
</reference>
<dbReference type="GO" id="GO:0016787">
    <property type="term" value="F:hydrolase activity"/>
    <property type="evidence" value="ECO:0007669"/>
    <property type="project" value="UniProtKB-KW"/>
</dbReference>
<evidence type="ECO:0000313" key="8">
    <source>
        <dbReference type="Proteomes" id="UP000238348"/>
    </source>
</evidence>
<dbReference type="InterPro" id="IPR013595">
    <property type="entry name" value="Pept_S33_TAP-like_C"/>
</dbReference>
<dbReference type="Gene3D" id="3.40.50.1820">
    <property type="entry name" value="alpha/beta hydrolase"/>
    <property type="match status" value="1"/>
</dbReference>
<evidence type="ECO:0000256" key="1">
    <source>
        <dbReference type="ARBA" id="ARBA00010088"/>
    </source>
</evidence>
<dbReference type="InterPro" id="IPR029058">
    <property type="entry name" value="AB_hydrolase_fold"/>
</dbReference>
<evidence type="ECO:0000259" key="5">
    <source>
        <dbReference type="Pfam" id="PF00561"/>
    </source>
</evidence>
<name>A0A2L0EMW3_SORCE</name>
<accession>A0A2L0EMW3</accession>
<comment type="similarity">
    <text evidence="1">Belongs to the peptidase S33 family.</text>
</comment>
<dbReference type="Pfam" id="PF08386">
    <property type="entry name" value="Abhydrolase_4"/>
    <property type="match status" value="1"/>
</dbReference>
<dbReference type="EMBL" id="CP012673">
    <property type="protein sequence ID" value="AUX40644.1"/>
    <property type="molecule type" value="Genomic_DNA"/>
</dbReference>
<evidence type="ECO:0000259" key="6">
    <source>
        <dbReference type="Pfam" id="PF08386"/>
    </source>
</evidence>
<dbReference type="SUPFAM" id="SSF53474">
    <property type="entry name" value="alpha/beta-Hydrolases"/>
    <property type="match status" value="1"/>
</dbReference>
<feature type="domain" description="Peptidase S33 tripeptidyl aminopeptidase-like C-terminal" evidence="6">
    <location>
        <begin position="403"/>
        <end position="497"/>
    </location>
</feature>